<gene>
    <name evidence="7" type="ORF">SNAT2548_LOCUS26597</name>
</gene>
<comment type="caution">
    <text evidence="7">The sequence shown here is derived from an EMBL/GenBank/DDBJ whole genome shotgun (WGS) entry which is preliminary data.</text>
</comment>
<keyword evidence="4" id="KW-0808">Transferase</keyword>
<name>A0A812SFP1_9DINO</name>
<dbReference type="PANTHER" id="PTHR12303:SF6">
    <property type="entry name" value="CARNOSINE N-METHYLTRANSFERASE"/>
    <property type="match status" value="1"/>
</dbReference>
<evidence type="ECO:0000313" key="8">
    <source>
        <dbReference type="Proteomes" id="UP000604046"/>
    </source>
</evidence>
<evidence type="ECO:0000256" key="3">
    <source>
        <dbReference type="ARBA" id="ARBA00022603"/>
    </source>
</evidence>
<reference evidence="7" key="1">
    <citation type="submission" date="2021-02" db="EMBL/GenBank/DDBJ databases">
        <authorList>
            <person name="Dougan E. K."/>
            <person name="Rhodes N."/>
            <person name="Thang M."/>
            <person name="Chan C."/>
        </authorList>
    </citation>
    <scope>NUCLEOTIDE SEQUENCE</scope>
</reference>
<dbReference type="Gene3D" id="3.40.50.150">
    <property type="entry name" value="Vaccinia Virus protein VP39"/>
    <property type="match status" value="1"/>
</dbReference>
<keyword evidence="3" id="KW-0489">Methyltransferase</keyword>
<organism evidence="7 8">
    <name type="scientific">Symbiodinium natans</name>
    <dbReference type="NCBI Taxonomy" id="878477"/>
    <lineage>
        <taxon>Eukaryota</taxon>
        <taxon>Sar</taxon>
        <taxon>Alveolata</taxon>
        <taxon>Dinophyceae</taxon>
        <taxon>Suessiales</taxon>
        <taxon>Symbiodiniaceae</taxon>
        <taxon>Symbiodinium</taxon>
    </lineage>
</organism>
<dbReference type="OrthoDB" id="978at2759"/>
<comment type="similarity">
    <text evidence="1">Belongs to the carnosine N-methyltransferase family.</text>
</comment>
<evidence type="ECO:0000256" key="2">
    <source>
        <dbReference type="ARBA" id="ARBA00012003"/>
    </source>
</evidence>
<keyword evidence="8" id="KW-1185">Reference proteome</keyword>
<evidence type="ECO:0000256" key="4">
    <source>
        <dbReference type="ARBA" id="ARBA00022679"/>
    </source>
</evidence>
<dbReference type="PANTHER" id="PTHR12303">
    <property type="entry name" value="CARNOSINE N-METHYLTRANSFERASE"/>
    <property type="match status" value="1"/>
</dbReference>
<keyword evidence="5" id="KW-0949">S-adenosyl-L-methionine</keyword>
<dbReference type="InterPro" id="IPR029063">
    <property type="entry name" value="SAM-dependent_MTases_sf"/>
</dbReference>
<proteinExistence type="inferred from homology"/>
<evidence type="ECO:0000256" key="5">
    <source>
        <dbReference type="ARBA" id="ARBA00022691"/>
    </source>
</evidence>
<dbReference type="GO" id="GO:0030735">
    <property type="term" value="F:carnosine N-methyltransferase activity"/>
    <property type="evidence" value="ECO:0007669"/>
    <property type="project" value="UniProtKB-EC"/>
</dbReference>
<dbReference type="Pfam" id="PF07942">
    <property type="entry name" value="CARME"/>
    <property type="match status" value="1"/>
</dbReference>
<evidence type="ECO:0000256" key="1">
    <source>
        <dbReference type="ARBA" id="ARBA00010086"/>
    </source>
</evidence>
<dbReference type="SUPFAM" id="SSF53335">
    <property type="entry name" value="S-adenosyl-L-methionine-dependent methyltransferases"/>
    <property type="match status" value="1"/>
</dbReference>
<sequence>MAGACERPPDWAAATCLDNLRQYRDITNREVERVRRNLNGLSDDDKASLIRKPEEQVKAMEEAVSATLQLVEKLETLLRKESQTAEKSTKQRGSGINIPVGTKPVQSLLQTLVREWATEGLEERKACFDKLLGALDSHLTKAGRVLVPACSLGRLAFEVSSRGHSVESCESRLLHWFGMELLRQNGQAEVLRPRPFALNTCNRLKFSDNHRVTAMPDVTIEEGRLPRQRFGEFITLYDRSDAKESFDCLLTSYALDLSPNVFRFVRTAAHVIRPGGVWANFGPLAYDTDHDEVGGSLAHPENQRGR</sequence>
<evidence type="ECO:0000313" key="7">
    <source>
        <dbReference type="EMBL" id="CAE7473379.1"/>
    </source>
</evidence>
<dbReference type="EMBL" id="CAJNDS010002435">
    <property type="protein sequence ID" value="CAE7473379.1"/>
    <property type="molecule type" value="Genomic_DNA"/>
</dbReference>
<accession>A0A812SFP1</accession>
<dbReference type="EC" id="2.1.1.22" evidence="2"/>
<dbReference type="SMART" id="SM01296">
    <property type="entry name" value="N2227"/>
    <property type="match status" value="1"/>
</dbReference>
<evidence type="ECO:0000256" key="6">
    <source>
        <dbReference type="SAM" id="Coils"/>
    </source>
</evidence>
<feature type="coiled-coil region" evidence="6">
    <location>
        <begin position="17"/>
        <end position="44"/>
    </location>
</feature>
<dbReference type="Proteomes" id="UP000604046">
    <property type="component" value="Unassembled WGS sequence"/>
</dbReference>
<dbReference type="AlphaFoldDB" id="A0A812SFP1"/>
<dbReference type="GO" id="GO:0032259">
    <property type="term" value="P:methylation"/>
    <property type="evidence" value="ECO:0007669"/>
    <property type="project" value="UniProtKB-KW"/>
</dbReference>
<protein>
    <recommendedName>
        <fullName evidence="2">carnosine N-methyltransferase</fullName>
        <ecNumber evidence="2">2.1.1.22</ecNumber>
    </recommendedName>
</protein>
<keyword evidence="6" id="KW-0175">Coiled coil</keyword>
<dbReference type="InterPro" id="IPR012901">
    <property type="entry name" value="CARME"/>
</dbReference>